<dbReference type="InterPro" id="IPR029071">
    <property type="entry name" value="Ubiquitin-like_domsf"/>
</dbReference>
<proteinExistence type="predicted"/>
<dbReference type="SMART" id="SM00213">
    <property type="entry name" value="UBQ"/>
    <property type="match status" value="1"/>
</dbReference>
<dbReference type="STRING" id="1367422.A0A178Z3K2"/>
<dbReference type="AlphaFoldDB" id="A0A178Z3K2"/>
<dbReference type="Gene3D" id="3.10.20.90">
    <property type="entry name" value="Phosphatidylinositol 3-kinase Catalytic Subunit, Chain A, domain 1"/>
    <property type="match status" value="1"/>
</dbReference>
<dbReference type="InterPro" id="IPR000626">
    <property type="entry name" value="Ubiquitin-like_dom"/>
</dbReference>
<dbReference type="SUPFAM" id="SSF54236">
    <property type="entry name" value="Ubiquitin-like"/>
    <property type="match status" value="1"/>
</dbReference>
<sequence length="164" mass="18060">MTENGQGSPNGAADAPPAAIPGKRFLNLRVTDGDNQIYFKIRGNTKLNKLMQAFCERQGKDSKSARFLFDGQKLNPGDTPDQLDMEDGDMIEVQEEQIGVPEFLELGRARRKICILVTPKERYSSGSRGRSSMRSGSSTFAAGLSVSAERPLMGAYFILMRYSS</sequence>
<reference evidence="2 3" key="1">
    <citation type="submission" date="2016-04" db="EMBL/GenBank/DDBJ databases">
        <title>Draft genome of Fonsecaea erecta CBS 125763.</title>
        <authorList>
            <person name="Weiss V.A."/>
            <person name="Vicente V.A."/>
            <person name="Raittz R.T."/>
            <person name="Moreno L.F."/>
            <person name="De Souza E.M."/>
            <person name="Pedrosa F.O."/>
            <person name="Steffens M.B."/>
            <person name="Faoro H."/>
            <person name="Tadra-Sfeir M.Z."/>
            <person name="Najafzadeh M.J."/>
            <person name="Felipe M.S."/>
            <person name="Teixeira M."/>
            <person name="Sun J."/>
            <person name="Xi L."/>
            <person name="Gomes R."/>
            <person name="De Azevedo C.M."/>
            <person name="Salgado C.G."/>
            <person name="Da Silva M.B."/>
            <person name="Nascimento M.F."/>
            <person name="Queiroz-Telles F."/>
            <person name="Attili D.S."/>
            <person name="Gorbushina A."/>
        </authorList>
    </citation>
    <scope>NUCLEOTIDE SEQUENCE [LARGE SCALE GENOMIC DNA]</scope>
    <source>
        <strain evidence="2 3">CBS 125763</strain>
    </source>
</reference>
<dbReference type="Pfam" id="PF11976">
    <property type="entry name" value="Rad60-SLD"/>
    <property type="match status" value="1"/>
</dbReference>
<name>A0A178Z3K2_9EURO</name>
<evidence type="ECO:0000313" key="2">
    <source>
        <dbReference type="EMBL" id="OAP54111.1"/>
    </source>
</evidence>
<dbReference type="PROSITE" id="PS50053">
    <property type="entry name" value="UBIQUITIN_2"/>
    <property type="match status" value="1"/>
</dbReference>
<dbReference type="InterPro" id="IPR022617">
    <property type="entry name" value="Rad60/SUMO-like_dom"/>
</dbReference>
<protein>
    <recommendedName>
        <fullName evidence="1">Ubiquitin-like domain-containing protein</fullName>
    </recommendedName>
</protein>
<gene>
    <name evidence="2" type="ORF">AYL99_11646</name>
</gene>
<dbReference type="RefSeq" id="XP_018687478.1">
    <property type="nucleotide sequence ID" value="XM_018843151.1"/>
</dbReference>
<dbReference type="GeneID" id="30015814"/>
<evidence type="ECO:0000259" key="1">
    <source>
        <dbReference type="PROSITE" id="PS50053"/>
    </source>
</evidence>
<dbReference type="Proteomes" id="UP000078343">
    <property type="component" value="Unassembled WGS sequence"/>
</dbReference>
<evidence type="ECO:0000313" key="3">
    <source>
        <dbReference type="Proteomes" id="UP000078343"/>
    </source>
</evidence>
<accession>A0A178Z3K2</accession>
<organism evidence="2 3">
    <name type="scientific">Fonsecaea erecta</name>
    <dbReference type="NCBI Taxonomy" id="1367422"/>
    <lineage>
        <taxon>Eukaryota</taxon>
        <taxon>Fungi</taxon>
        <taxon>Dikarya</taxon>
        <taxon>Ascomycota</taxon>
        <taxon>Pezizomycotina</taxon>
        <taxon>Eurotiomycetes</taxon>
        <taxon>Chaetothyriomycetidae</taxon>
        <taxon>Chaetothyriales</taxon>
        <taxon>Herpotrichiellaceae</taxon>
        <taxon>Fonsecaea</taxon>
    </lineage>
</organism>
<dbReference type="PANTHER" id="PTHR10562">
    <property type="entry name" value="SMALL UBIQUITIN-RELATED MODIFIER"/>
    <property type="match status" value="1"/>
</dbReference>
<keyword evidence="3" id="KW-1185">Reference proteome</keyword>
<feature type="domain" description="Ubiquitin-like" evidence="1">
    <location>
        <begin position="26"/>
        <end position="100"/>
    </location>
</feature>
<comment type="caution">
    <text evidence="2">The sequence shown here is derived from an EMBL/GenBank/DDBJ whole genome shotgun (WGS) entry which is preliminary data.</text>
</comment>
<dbReference type="EMBL" id="LVYI01000015">
    <property type="protein sequence ID" value="OAP54111.1"/>
    <property type="molecule type" value="Genomic_DNA"/>
</dbReference>
<dbReference type="OrthoDB" id="442921at2759"/>